<evidence type="ECO:0000256" key="4">
    <source>
        <dbReference type="ARBA" id="ARBA00022643"/>
    </source>
</evidence>
<keyword evidence="17" id="KW-1185">Reference proteome</keyword>
<evidence type="ECO:0000256" key="8">
    <source>
        <dbReference type="ARBA" id="ARBA00022777"/>
    </source>
</evidence>
<dbReference type="GO" id="GO:0008531">
    <property type="term" value="F:riboflavin kinase activity"/>
    <property type="evidence" value="ECO:0007669"/>
    <property type="project" value="UniProtKB-UniRule"/>
</dbReference>
<dbReference type="AlphaFoldDB" id="A0A841RKI6"/>
<dbReference type="GO" id="GO:0009398">
    <property type="term" value="P:FMN biosynthetic process"/>
    <property type="evidence" value="ECO:0007669"/>
    <property type="project" value="UniProtKB-UniRule"/>
</dbReference>
<dbReference type="EC" id="2.7.1.26" evidence="14"/>
<dbReference type="NCBIfam" id="NF004160">
    <property type="entry name" value="PRK05627.1-3"/>
    <property type="match status" value="1"/>
</dbReference>
<evidence type="ECO:0000313" key="16">
    <source>
        <dbReference type="EMBL" id="MBB6511484.1"/>
    </source>
</evidence>
<keyword evidence="8 14" id="KW-0418">Kinase</keyword>
<comment type="pathway">
    <text evidence="1 14">Cofactor biosynthesis; FAD biosynthesis; FAD from FMN: step 1/1.</text>
</comment>
<dbReference type="GO" id="GO:0009231">
    <property type="term" value="P:riboflavin biosynthetic process"/>
    <property type="evidence" value="ECO:0007669"/>
    <property type="project" value="InterPro"/>
</dbReference>
<evidence type="ECO:0000259" key="15">
    <source>
        <dbReference type="SMART" id="SM00904"/>
    </source>
</evidence>
<feature type="domain" description="Riboflavin kinase" evidence="15">
    <location>
        <begin position="185"/>
        <end position="311"/>
    </location>
</feature>
<comment type="catalytic activity">
    <reaction evidence="13 14">
        <text>FMN + ATP + H(+) = FAD + diphosphate</text>
        <dbReference type="Rhea" id="RHEA:17237"/>
        <dbReference type="ChEBI" id="CHEBI:15378"/>
        <dbReference type="ChEBI" id="CHEBI:30616"/>
        <dbReference type="ChEBI" id="CHEBI:33019"/>
        <dbReference type="ChEBI" id="CHEBI:57692"/>
        <dbReference type="ChEBI" id="CHEBI:58210"/>
        <dbReference type="EC" id="2.7.7.2"/>
    </reaction>
</comment>
<dbReference type="InterPro" id="IPR015864">
    <property type="entry name" value="FAD_synthase"/>
</dbReference>
<evidence type="ECO:0000256" key="3">
    <source>
        <dbReference type="ARBA" id="ARBA00022630"/>
    </source>
</evidence>
<dbReference type="SMART" id="SM00904">
    <property type="entry name" value="Flavokinase"/>
    <property type="match status" value="1"/>
</dbReference>
<evidence type="ECO:0000256" key="11">
    <source>
        <dbReference type="ARBA" id="ARBA00023268"/>
    </source>
</evidence>
<gene>
    <name evidence="16" type="ORF">GGQ92_000251</name>
</gene>
<dbReference type="PANTHER" id="PTHR22749">
    <property type="entry name" value="RIBOFLAVIN KINASE/FMN ADENYLYLTRANSFERASE"/>
    <property type="match status" value="1"/>
</dbReference>
<dbReference type="RefSeq" id="WP_184243753.1">
    <property type="nucleotide sequence ID" value="NZ_BAAACU010000022.1"/>
</dbReference>
<dbReference type="Gene3D" id="3.40.50.620">
    <property type="entry name" value="HUPs"/>
    <property type="match status" value="1"/>
</dbReference>
<keyword evidence="4 14" id="KW-0288">FMN</keyword>
<keyword evidence="11" id="KW-0511">Multifunctional enzyme</keyword>
<evidence type="ECO:0000256" key="6">
    <source>
        <dbReference type="ARBA" id="ARBA00022695"/>
    </source>
</evidence>
<evidence type="ECO:0000256" key="12">
    <source>
        <dbReference type="ARBA" id="ARBA00047880"/>
    </source>
</evidence>
<dbReference type="NCBIfam" id="TIGR00083">
    <property type="entry name" value="ribF"/>
    <property type="match status" value="1"/>
</dbReference>
<keyword evidence="5 14" id="KW-0808">Transferase</keyword>
<dbReference type="GO" id="GO:0003919">
    <property type="term" value="F:FMN adenylyltransferase activity"/>
    <property type="evidence" value="ECO:0007669"/>
    <property type="project" value="UniProtKB-UniRule"/>
</dbReference>
<evidence type="ECO:0000313" key="17">
    <source>
        <dbReference type="Proteomes" id="UP000572212"/>
    </source>
</evidence>
<dbReference type="PANTHER" id="PTHR22749:SF6">
    <property type="entry name" value="RIBOFLAVIN KINASE"/>
    <property type="match status" value="1"/>
</dbReference>
<dbReference type="InterPro" id="IPR014729">
    <property type="entry name" value="Rossmann-like_a/b/a_fold"/>
</dbReference>
<evidence type="ECO:0000256" key="2">
    <source>
        <dbReference type="ARBA" id="ARBA00005201"/>
    </source>
</evidence>
<comment type="pathway">
    <text evidence="2 14">Cofactor biosynthesis; FMN biosynthesis; FMN from riboflavin (ATP route): step 1/1.</text>
</comment>
<dbReference type="Gene3D" id="2.40.30.30">
    <property type="entry name" value="Riboflavin kinase-like"/>
    <property type="match status" value="1"/>
</dbReference>
<dbReference type="FunFam" id="2.40.30.30:FF:000004">
    <property type="entry name" value="Riboflavin biosynthesis protein"/>
    <property type="match status" value="1"/>
</dbReference>
<keyword evidence="7 14" id="KW-0547">Nucleotide-binding</keyword>
<keyword evidence="10 14" id="KW-0067">ATP-binding</keyword>
<dbReference type="InterPro" id="IPR015865">
    <property type="entry name" value="Riboflavin_kinase_bac/euk"/>
</dbReference>
<dbReference type="SUPFAM" id="SSF82114">
    <property type="entry name" value="Riboflavin kinase-like"/>
    <property type="match status" value="1"/>
</dbReference>
<keyword evidence="3 14" id="KW-0285">Flavoprotein</keyword>
<evidence type="ECO:0000256" key="1">
    <source>
        <dbReference type="ARBA" id="ARBA00004726"/>
    </source>
</evidence>
<evidence type="ECO:0000256" key="13">
    <source>
        <dbReference type="ARBA" id="ARBA00049494"/>
    </source>
</evidence>
<dbReference type="Pfam" id="PF01687">
    <property type="entry name" value="Flavokinase"/>
    <property type="match status" value="1"/>
</dbReference>
<organism evidence="16 17">
    <name type="scientific">Gracilibacillus halotolerans</name>
    <dbReference type="NCBI Taxonomy" id="74386"/>
    <lineage>
        <taxon>Bacteria</taxon>
        <taxon>Bacillati</taxon>
        <taxon>Bacillota</taxon>
        <taxon>Bacilli</taxon>
        <taxon>Bacillales</taxon>
        <taxon>Bacillaceae</taxon>
        <taxon>Gracilibacillus</taxon>
    </lineage>
</organism>
<comment type="similarity">
    <text evidence="14">Belongs to the ribF family.</text>
</comment>
<evidence type="ECO:0000256" key="7">
    <source>
        <dbReference type="ARBA" id="ARBA00022741"/>
    </source>
</evidence>
<dbReference type="GO" id="GO:0005524">
    <property type="term" value="F:ATP binding"/>
    <property type="evidence" value="ECO:0007669"/>
    <property type="project" value="UniProtKB-UniRule"/>
</dbReference>
<dbReference type="InterPro" id="IPR002606">
    <property type="entry name" value="Riboflavin_kinase_bac"/>
</dbReference>
<keyword evidence="9 14" id="KW-0274">FAD</keyword>
<dbReference type="UniPathway" id="UPA00277">
    <property type="reaction ID" value="UER00407"/>
</dbReference>
<dbReference type="Proteomes" id="UP000572212">
    <property type="component" value="Unassembled WGS sequence"/>
</dbReference>
<evidence type="ECO:0000256" key="14">
    <source>
        <dbReference type="PIRNR" id="PIRNR004491"/>
    </source>
</evidence>
<dbReference type="EMBL" id="JACHON010000001">
    <property type="protein sequence ID" value="MBB6511484.1"/>
    <property type="molecule type" value="Genomic_DNA"/>
</dbReference>
<dbReference type="FunFam" id="3.40.50.620:FF:000021">
    <property type="entry name" value="Riboflavin biosynthesis protein"/>
    <property type="match status" value="1"/>
</dbReference>
<sequence length="316" mass="36537">MKVVSLHHPHTLTKETQPESVAAIGFFDGVHLGHQTVIRKAVDIAKKQNIYSSVMFFDPHPSVVLQKDKTDVQYITPLDHKIALMEQLGVDILYIVRFDKELSKLLPNQFLDQFIDRLNIVHIVAGFDFTFGHKGAGNMNNISDYLPKNIRYDVISKQDQENEKISSTRIRECLAHGDLQEVERLLGRPYETVGEVVHGDKRGREIGYPTANINQNNDYIIPKIGIYAVEVKVNEEFYKGMASIGYNPTFKDDKNIIRIEVNLFEFQDDIYGKPIHVYWKKYMRDEVKFTSVDALIEQLEEDERQTREFFKNIGSK</sequence>
<comment type="caution">
    <text evidence="16">The sequence shown here is derived from an EMBL/GenBank/DDBJ whole genome shotgun (WGS) entry which is preliminary data.</text>
</comment>
<evidence type="ECO:0000256" key="5">
    <source>
        <dbReference type="ARBA" id="ARBA00022679"/>
    </source>
</evidence>
<dbReference type="EC" id="2.7.7.2" evidence="14"/>
<keyword evidence="6 14" id="KW-0548">Nucleotidyltransferase</keyword>
<dbReference type="SUPFAM" id="SSF52374">
    <property type="entry name" value="Nucleotidylyl transferase"/>
    <property type="match status" value="1"/>
</dbReference>
<accession>A0A841RKI6</accession>
<evidence type="ECO:0000256" key="10">
    <source>
        <dbReference type="ARBA" id="ARBA00022840"/>
    </source>
</evidence>
<proteinExistence type="inferred from homology"/>
<dbReference type="GO" id="GO:0006747">
    <property type="term" value="P:FAD biosynthetic process"/>
    <property type="evidence" value="ECO:0007669"/>
    <property type="project" value="UniProtKB-UniRule"/>
</dbReference>
<reference evidence="16 17" key="1">
    <citation type="submission" date="2020-08" db="EMBL/GenBank/DDBJ databases">
        <title>Genomic Encyclopedia of Type Strains, Phase IV (KMG-IV): sequencing the most valuable type-strain genomes for metagenomic binning, comparative biology and taxonomic classification.</title>
        <authorList>
            <person name="Goeker M."/>
        </authorList>
    </citation>
    <scope>NUCLEOTIDE SEQUENCE [LARGE SCALE GENOMIC DNA]</scope>
    <source>
        <strain evidence="16 17">DSM 11805</strain>
    </source>
</reference>
<dbReference type="NCBIfam" id="NF004162">
    <property type="entry name" value="PRK05627.1-5"/>
    <property type="match status" value="1"/>
</dbReference>
<dbReference type="UniPathway" id="UPA00276">
    <property type="reaction ID" value="UER00406"/>
</dbReference>
<dbReference type="InterPro" id="IPR023468">
    <property type="entry name" value="Riboflavin_kinase"/>
</dbReference>
<dbReference type="CDD" id="cd02064">
    <property type="entry name" value="FAD_synthetase_N"/>
    <property type="match status" value="1"/>
</dbReference>
<dbReference type="PIRSF" id="PIRSF004491">
    <property type="entry name" value="FAD_Synth"/>
    <property type="match status" value="1"/>
</dbReference>
<comment type="catalytic activity">
    <reaction evidence="12 14">
        <text>riboflavin + ATP = FMN + ADP + H(+)</text>
        <dbReference type="Rhea" id="RHEA:14357"/>
        <dbReference type="ChEBI" id="CHEBI:15378"/>
        <dbReference type="ChEBI" id="CHEBI:30616"/>
        <dbReference type="ChEBI" id="CHEBI:57986"/>
        <dbReference type="ChEBI" id="CHEBI:58210"/>
        <dbReference type="ChEBI" id="CHEBI:456216"/>
        <dbReference type="EC" id="2.7.1.26"/>
    </reaction>
</comment>
<dbReference type="Pfam" id="PF06574">
    <property type="entry name" value="FAD_syn"/>
    <property type="match status" value="1"/>
</dbReference>
<evidence type="ECO:0000256" key="9">
    <source>
        <dbReference type="ARBA" id="ARBA00022827"/>
    </source>
</evidence>
<dbReference type="InterPro" id="IPR023465">
    <property type="entry name" value="Riboflavin_kinase_dom_sf"/>
</dbReference>
<name>A0A841RKI6_9BACI</name>
<protein>
    <recommendedName>
        <fullName evidence="14">Riboflavin biosynthesis protein</fullName>
    </recommendedName>
    <domain>
        <recommendedName>
            <fullName evidence="14">Riboflavin kinase</fullName>
            <ecNumber evidence="14">2.7.1.26</ecNumber>
        </recommendedName>
        <alternativeName>
            <fullName evidence="14">Flavokinase</fullName>
        </alternativeName>
    </domain>
    <domain>
        <recommendedName>
            <fullName evidence="14">FMN adenylyltransferase</fullName>
            <ecNumber evidence="14">2.7.7.2</ecNumber>
        </recommendedName>
        <alternativeName>
            <fullName evidence="14">FAD pyrophosphorylase</fullName>
        </alternativeName>
        <alternativeName>
            <fullName evidence="14">FAD synthase</fullName>
        </alternativeName>
    </domain>
</protein>